<dbReference type="GO" id="GO:0017119">
    <property type="term" value="C:Golgi transport complex"/>
    <property type="evidence" value="ECO:0007669"/>
    <property type="project" value="InterPro"/>
</dbReference>
<dbReference type="VEuPathDB" id="FungiDB:SCHCODRAFT_02662981"/>
<name>D8PR95_SCHCM</name>
<dbReference type="Pfam" id="PF08700">
    <property type="entry name" value="VPS51_Exo84_N"/>
    <property type="match status" value="1"/>
</dbReference>
<evidence type="ECO:0000256" key="7">
    <source>
        <dbReference type="ARBA" id="ARBA00023136"/>
    </source>
</evidence>
<dbReference type="OMA" id="HLWRLME"/>
<evidence type="ECO:0000313" key="10">
    <source>
        <dbReference type="Proteomes" id="UP000007431"/>
    </source>
</evidence>
<dbReference type="InterPro" id="IPR033370">
    <property type="entry name" value="COG1"/>
</dbReference>
<evidence type="ECO:0000256" key="8">
    <source>
        <dbReference type="SAM" id="MobiDB-lite"/>
    </source>
</evidence>
<dbReference type="Proteomes" id="UP000007431">
    <property type="component" value="Unassembled WGS sequence"/>
</dbReference>
<organism evidence="10">
    <name type="scientific">Schizophyllum commune (strain H4-8 / FGSC 9210)</name>
    <name type="common">Split gill fungus</name>
    <dbReference type="NCBI Taxonomy" id="578458"/>
    <lineage>
        <taxon>Eukaryota</taxon>
        <taxon>Fungi</taxon>
        <taxon>Dikarya</taxon>
        <taxon>Basidiomycota</taxon>
        <taxon>Agaricomycotina</taxon>
        <taxon>Agaricomycetes</taxon>
        <taxon>Agaricomycetidae</taxon>
        <taxon>Agaricales</taxon>
        <taxon>Schizophyllaceae</taxon>
        <taxon>Schizophyllum</taxon>
    </lineage>
</organism>
<dbReference type="GeneID" id="9585018"/>
<keyword evidence="7" id="KW-0472">Membrane</keyword>
<evidence type="ECO:0000313" key="9">
    <source>
        <dbReference type="EMBL" id="EFJ02484.1"/>
    </source>
</evidence>
<feature type="compositionally biased region" description="Polar residues" evidence="8">
    <location>
        <begin position="1"/>
        <end position="13"/>
    </location>
</feature>
<accession>D8PR95</accession>
<comment type="subcellular location">
    <subcellularLocation>
        <location evidence="1">Golgi apparatus membrane</location>
        <topology evidence="1">Peripheral membrane protein</topology>
    </subcellularLocation>
</comment>
<keyword evidence="5" id="KW-0653">Protein transport</keyword>
<sequence>MSRSSSATTTVQNGDAAPPWTPQHVHKPSLLQRTTINESRRTASISKAVHEGAALDPDELFTKHTISEVKAIQTRLRADADAKQEELRLMVGERYRDLLQASTSIIAISQSSKRVLQDLEEAKTEIQAQEPPPVSQETSVRSDDDLHALQLLSAHLKLLLDAPEHLWRLLERKKYFSAAWLFLLSRVVHQALLQNDDEETWSRSGIDVMAQFPLIQRQWEVVAQFRSQIIHKAALHLRLHDASDEDTCATLLTLHLLDARPLTDTFVTLLSQRSRTLQTMLSRNPREISRPGTPSTPTTSNGVATDAKGAGARRKPVQEVRDAVLAALQLIAHTVISARRIYRDDATSPGLALRVLQFIQSDSHEISDLPVDLSLTTQSLLATLPSSTHFQLLPPTLRAYKPYVDLSSSSSTVSQDDFTQRLDAWFRTSCKNLKTAIERWFADLETVKEVWGVRKAILKWIAGESGLEGGEATHIESVFDDLCRQRLVGIWKAAFLDAERAFERQLTAAVSTLKTGGEPTIDSSPLEFLFQAPSLPAVAQMGSTHGDGLFHKYKTSLRYQLLGRTTLLNDVLSALEDCARTLQQSFAHIIGHASETDARLLDELRATCRPDAEAVCTNVLRVMASLIIHPQTFADSSIHSLLFVGRLAENLNTGSSFVRDLSCSDEFREDFRVKTRDLHDRVIDQWRMYTVDRVIHQHKLHEPGVTGTSTAAFSPSFALVNALCELSNAVQQLGLHRDQTRQQRLAGDTLRLFLQQLATDRWKSEGFHALCDAGFLRALTGLWGPDWSDIASVLDDKIQQVRPSLAHPPRDTHTHPALAQLNPQGEIRDAAELERGAAAYLARVQVLLAGLLPAREGAKSELLRYGTPVVGQEFQPALELAKPGARFGLLLVGGAGGTV</sequence>
<reference evidence="9 10" key="1">
    <citation type="journal article" date="2010" name="Nat. Biotechnol.">
        <title>Genome sequence of the model mushroom Schizophyllum commune.</title>
        <authorList>
            <person name="Ohm R.A."/>
            <person name="de Jong J.F."/>
            <person name="Lugones L.G."/>
            <person name="Aerts A."/>
            <person name="Kothe E."/>
            <person name="Stajich J.E."/>
            <person name="de Vries R.P."/>
            <person name="Record E."/>
            <person name="Levasseur A."/>
            <person name="Baker S.E."/>
            <person name="Bartholomew K.A."/>
            <person name="Coutinho P.M."/>
            <person name="Erdmann S."/>
            <person name="Fowler T.J."/>
            <person name="Gathman A.C."/>
            <person name="Lombard V."/>
            <person name="Henrissat B."/>
            <person name="Knabe N."/>
            <person name="Kuees U."/>
            <person name="Lilly W.W."/>
            <person name="Lindquist E."/>
            <person name="Lucas S."/>
            <person name="Magnuson J.K."/>
            <person name="Piumi F."/>
            <person name="Raudaskoski M."/>
            <person name="Salamov A."/>
            <person name="Schmutz J."/>
            <person name="Schwarze F.W.M.R."/>
            <person name="vanKuyk P.A."/>
            <person name="Horton J.S."/>
            <person name="Grigoriev I.V."/>
            <person name="Woesten H.A.B."/>
        </authorList>
    </citation>
    <scope>NUCLEOTIDE SEQUENCE [LARGE SCALE GENOMIC DNA]</scope>
    <source>
        <strain evidence="10">H4-8 / FGSC 9210</strain>
    </source>
</reference>
<keyword evidence="4" id="KW-0813">Transport</keyword>
<feature type="region of interest" description="Disordered" evidence="8">
    <location>
        <begin position="1"/>
        <end position="26"/>
    </location>
</feature>
<dbReference type="STRING" id="578458.D8PR95"/>
<proteinExistence type="inferred from homology"/>
<dbReference type="HOGENOM" id="CLU_008852_0_0_1"/>
<evidence type="ECO:0000256" key="5">
    <source>
        <dbReference type="ARBA" id="ARBA00022927"/>
    </source>
</evidence>
<dbReference type="PANTHER" id="PTHR31658:SF0">
    <property type="entry name" value="CONSERVED OLIGOMERIC GOLGI COMPLEX SUBUNIT 1"/>
    <property type="match status" value="1"/>
</dbReference>
<dbReference type="InParanoid" id="D8PR95"/>
<dbReference type="PANTHER" id="PTHR31658">
    <property type="entry name" value="CONSERVED OLIGOMERIC GOLGI COMPLEX SUBUNIT 1"/>
    <property type="match status" value="1"/>
</dbReference>
<evidence type="ECO:0000256" key="1">
    <source>
        <dbReference type="ARBA" id="ARBA00004395"/>
    </source>
</evidence>
<protein>
    <recommendedName>
        <fullName evidence="3">Conserved oligomeric Golgi complex subunit 1</fullName>
    </recommendedName>
</protein>
<evidence type="ECO:0000256" key="6">
    <source>
        <dbReference type="ARBA" id="ARBA00023034"/>
    </source>
</evidence>
<keyword evidence="10" id="KW-1185">Reference proteome</keyword>
<dbReference type="AlphaFoldDB" id="D8PR95"/>
<dbReference type="eggNOG" id="KOG2033">
    <property type="taxonomic scope" value="Eukaryota"/>
</dbReference>
<dbReference type="EMBL" id="GL377302">
    <property type="protein sequence ID" value="EFJ02484.1"/>
    <property type="molecule type" value="Genomic_DNA"/>
</dbReference>
<comment type="similarity">
    <text evidence="2">Belongs to the COG1 family.</text>
</comment>
<dbReference type="GO" id="GO:0000139">
    <property type="term" value="C:Golgi membrane"/>
    <property type="evidence" value="ECO:0007669"/>
    <property type="project" value="UniProtKB-SubCell"/>
</dbReference>
<evidence type="ECO:0000256" key="3">
    <source>
        <dbReference type="ARBA" id="ARBA00020978"/>
    </source>
</evidence>
<evidence type="ECO:0000256" key="4">
    <source>
        <dbReference type="ARBA" id="ARBA00022448"/>
    </source>
</evidence>
<evidence type="ECO:0000256" key="2">
    <source>
        <dbReference type="ARBA" id="ARBA00006653"/>
    </source>
</evidence>
<dbReference type="KEGG" id="scm:SCHCO_02662981"/>
<keyword evidence="6" id="KW-0333">Golgi apparatus</keyword>
<dbReference type="RefSeq" id="XP_003037386.1">
    <property type="nucleotide sequence ID" value="XM_003037340.1"/>
</dbReference>
<gene>
    <name evidence="9" type="ORF">SCHCODRAFT_269916</name>
</gene>
<feature type="region of interest" description="Disordered" evidence="8">
    <location>
        <begin position="282"/>
        <end position="315"/>
    </location>
</feature>
<dbReference type="GO" id="GO:0006891">
    <property type="term" value="P:intra-Golgi vesicle-mediated transport"/>
    <property type="evidence" value="ECO:0007669"/>
    <property type="project" value="InterPro"/>
</dbReference>
<dbReference type="GO" id="GO:0015031">
    <property type="term" value="P:protein transport"/>
    <property type="evidence" value="ECO:0007669"/>
    <property type="project" value="UniProtKB-KW"/>
</dbReference>
<dbReference type="OrthoDB" id="46189at2759"/>